<sequence>MGAPEGHEHNHEWTHGFWDCCSPAGTCFMACCCPCLLYGKVSSRMEDPALKEYSKMNGSCCVYALTSYCGLYWIFLMLKRGEMRHRFGIGGNGCKDCMAAFCCPCCVLMQQEKEAVAQSEKIEQAGGAAAGYQAPAGMAYPASNGNF</sequence>
<comment type="caution">
    <text evidence="2">The sequence shown here is derived from an EMBL/GenBank/DDBJ whole genome shotgun (WGS) entry which is preliminary data.</text>
</comment>
<keyword evidence="1" id="KW-0812">Transmembrane</keyword>
<dbReference type="PANTHER" id="PTHR15907">
    <property type="entry name" value="DUF614 FAMILY PROTEIN-RELATED"/>
    <property type="match status" value="1"/>
</dbReference>
<dbReference type="InterPro" id="IPR006461">
    <property type="entry name" value="PLAC_motif_containing"/>
</dbReference>
<evidence type="ECO:0000313" key="2">
    <source>
        <dbReference type="EMBL" id="PLB48354.1"/>
    </source>
</evidence>
<reference evidence="2 3" key="1">
    <citation type="submission" date="2016-12" db="EMBL/GenBank/DDBJ databases">
        <title>The genomes of Aspergillus section Nigri reveals drivers in fungal speciation.</title>
        <authorList>
            <consortium name="DOE Joint Genome Institute"/>
            <person name="Vesth T.C."/>
            <person name="Nybo J."/>
            <person name="Theobald S."/>
            <person name="Brandl J."/>
            <person name="Frisvad J.C."/>
            <person name="Nielsen K.F."/>
            <person name="Lyhne E.K."/>
            <person name="Kogle M.E."/>
            <person name="Kuo A."/>
            <person name="Riley R."/>
            <person name="Clum A."/>
            <person name="Nolan M."/>
            <person name="Lipzen A."/>
            <person name="Salamov A."/>
            <person name="Henrissat B."/>
            <person name="Wiebenga A."/>
            <person name="De Vries R.P."/>
            <person name="Grigoriev I.V."/>
            <person name="Mortensen U.H."/>
            <person name="Andersen M.R."/>
            <person name="Baker S.E."/>
        </authorList>
    </citation>
    <scope>NUCLEOTIDE SEQUENCE [LARGE SCALE GENOMIC DNA]</scope>
    <source>
        <strain evidence="2 3">IBT 23096</strain>
    </source>
</reference>
<dbReference type="STRING" id="1392250.A0A2I2G647"/>
<dbReference type="Proteomes" id="UP000234275">
    <property type="component" value="Unassembled WGS sequence"/>
</dbReference>
<dbReference type="VEuPathDB" id="FungiDB:P170DRAFT_510981"/>
<dbReference type="GeneID" id="36562544"/>
<keyword evidence="3" id="KW-1185">Reference proteome</keyword>
<dbReference type="OrthoDB" id="1045822at2759"/>
<dbReference type="AlphaFoldDB" id="A0A2I2G647"/>
<keyword evidence="1" id="KW-1133">Transmembrane helix</keyword>
<feature type="transmembrane region" description="Helical" evidence="1">
    <location>
        <begin position="56"/>
        <end position="78"/>
    </location>
</feature>
<proteinExistence type="predicted"/>
<dbReference type="Pfam" id="PF04749">
    <property type="entry name" value="PLAC8"/>
    <property type="match status" value="1"/>
</dbReference>
<evidence type="ECO:0000256" key="1">
    <source>
        <dbReference type="SAM" id="Phobius"/>
    </source>
</evidence>
<dbReference type="NCBIfam" id="TIGR01571">
    <property type="entry name" value="A_thal_Cys_rich"/>
    <property type="match status" value="1"/>
</dbReference>
<protein>
    <submittedName>
        <fullName evidence="2">PLAC8-domain-containing protein</fullName>
    </submittedName>
</protein>
<gene>
    <name evidence="2" type="ORF">P170DRAFT_510981</name>
</gene>
<name>A0A2I2G647_9EURO</name>
<dbReference type="EMBL" id="MSFO01000005">
    <property type="protein sequence ID" value="PLB48354.1"/>
    <property type="molecule type" value="Genomic_DNA"/>
</dbReference>
<keyword evidence="1" id="KW-0472">Membrane</keyword>
<accession>A0A2I2G647</accession>
<organism evidence="2 3">
    <name type="scientific">Aspergillus steynii IBT 23096</name>
    <dbReference type="NCBI Taxonomy" id="1392250"/>
    <lineage>
        <taxon>Eukaryota</taxon>
        <taxon>Fungi</taxon>
        <taxon>Dikarya</taxon>
        <taxon>Ascomycota</taxon>
        <taxon>Pezizomycotina</taxon>
        <taxon>Eurotiomycetes</taxon>
        <taxon>Eurotiomycetidae</taxon>
        <taxon>Eurotiales</taxon>
        <taxon>Aspergillaceae</taxon>
        <taxon>Aspergillus</taxon>
        <taxon>Aspergillus subgen. Circumdati</taxon>
    </lineage>
</organism>
<evidence type="ECO:0000313" key="3">
    <source>
        <dbReference type="Proteomes" id="UP000234275"/>
    </source>
</evidence>
<dbReference type="RefSeq" id="XP_024703656.1">
    <property type="nucleotide sequence ID" value="XM_024854838.1"/>
</dbReference>